<dbReference type="Gene3D" id="1.20.1250.20">
    <property type="entry name" value="MFS general substrate transporter like domains"/>
    <property type="match status" value="1"/>
</dbReference>
<name>A0A382W8B4_9ZZZZ</name>
<dbReference type="InterPro" id="IPR036259">
    <property type="entry name" value="MFS_trans_sf"/>
</dbReference>
<dbReference type="AlphaFoldDB" id="A0A382W8B4"/>
<evidence type="ECO:0000256" key="1">
    <source>
        <dbReference type="SAM" id="Phobius"/>
    </source>
</evidence>
<proteinExistence type="predicted"/>
<dbReference type="PANTHER" id="PTHR11360">
    <property type="entry name" value="MONOCARBOXYLATE TRANSPORTER"/>
    <property type="match status" value="1"/>
</dbReference>
<accession>A0A382W8B4</accession>
<dbReference type="PROSITE" id="PS50850">
    <property type="entry name" value="MFS"/>
    <property type="match status" value="1"/>
</dbReference>
<gene>
    <name evidence="3" type="ORF">METZ01_LOCUS407803</name>
</gene>
<evidence type="ECO:0000259" key="2">
    <source>
        <dbReference type="PROSITE" id="PS50850"/>
    </source>
</evidence>
<dbReference type="InterPro" id="IPR020846">
    <property type="entry name" value="MFS_dom"/>
</dbReference>
<dbReference type="EMBL" id="UINC01157776">
    <property type="protein sequence ID" value="SVD54949.1"/>
    <property type="molecule type" value="Genomic_DNA"/>
</dbReference>
<keyword evidence="1" id="KW-0812">Transmembrane</keyword>
<feature type="domain" description="Major facilitator superfamily (MFS) profile" evidence="2">
    <location>
        <begin position="1"/>
        <end position="189"/>
    </location>
</feature>
<dbReference type="InterPro" id="IPR050327">
    <property type="entry name" value="Proton-linked_MCT"/>
</dbReference>
<keyword evidence="1" id="KW-1133">Transmembrane helix</keyword>
<dbReference type="PANTHER" id="PTHR11360:SF284">
    <property type="entry name" value="EG:103B4.3 PROTEIN-RELATED"/>
    <property type="match status" value="1"/>
</dbReference>
<keyword evidence="1" id="KW-0472">Membrane</keyword>
<protein>
    <recommendedName>
        <fullName evidence="2">Major facilitator superfamily (MFS) profile domain-containing protein</fullName>
    </recommendedName>
</protein>
<dbReference type="InterPro" id="IPR011701">
    <property type="entry name" value="MFS"/>
</dbReference>
<sequence>MLFGFVQPIAGLIADRFGSVKVIVSGTLLYALGLWLMSISANALDLHISLGLSVGLGLAGTTQVIVLGVVSKVAPNKRQGFVFGTVIAASSFGMFLFVPSVQGVLGVFGWRETLTIMAFLVLLVPLLAIGLQINESTEKEGKMQSVREAIGPLRLPVILVRPLSSSKHRKILGIFEVEFFGTSANGTRL</sequence>
<dbReference type="SUPFAM" id="SSF103473">
    <property type="entry name" value="MFS general substrate transporter"/>
    <property type="match status" value="1"/>
</dbReference>
<feature type="transmembrane region" description="Helical" evidence="1">
    <location>
        <begin position="20"/>
        <end position="40"/>
    </location>
</feature>
<evidence type="ECO:0000313" key="3">
    <source>
        <dbReference type="EMBL" id="SVD54949.1"/>
    </source>
</evidence>
<feature type="transmembrane region" description="Helical" evidence="1">
    <location>
        <begin position="81"/>
        <end position="101"/>
    </location>
</feature>
<dbReference type="GO" id="GO:0022857">
    <property type="term" value="F:transmembrane transporter activity"/>
    <property type="evidence" value="ECO:0007669"/>
    <property type="project" value="InterPro"/>
</dbReference>
<feature type="transmembrane region" description="Helical" evidence="1">
    <location>
        <begin position="46"/>
        <end position="69"/>
    </location>
</feature>
<dbReference type="Pfam" id="PF07690">
    <property type="entry name" value="MFS_1"/>
    <property type="match status" value="1"/>
</dbReference>
<feature type="transmembrane region" description="Helical" evidence="1">
    <location>
        <begin position="113"/>
        <end position="133"/>
    </location>
</feature>
<organism evidence="3">
    <name type="scientific">marine metagenome</name>
    <dbReference type="NCBI Taxonomy" id="408172"/>
    <lineage>
        <taxon>unclassified sequences</taxon>
        <taxon>metagenomes</taxon>
        <taxon>ecological metagenomes</taxon>
    </lineage>
</organism>
<reference evidence="3" key="1">
    <citation type="submission" date="2018-05" db="EMBL/GenBank/DDBJ databases">
        <authorList>
            <person name="Lanie J.A."/>
            <person name="Ng W.-L."/>
            <person name="Kazmierczak K.M."/>
            <person name="Andrzejewski T.M."/>
            <person name="Davidsen T.M."/>
            <person name="Wayne K.J."/>
            <person name="Tettelin H."/>
            <person name="Glass J.I."/>
            <person name="Rusch D."/>
            <person name="Podicherti R."/>
            <person name="Tsui H.-C.T."/>
            <person name="Winkler M.E."/>
        </authorList>
    </citation>
    <scope>NUCLEOTIDE SEQUENCE</scope>
</reference>